<name>A0A512PAE8_9CELL</name>
<dbReference type="OrthoDB" id="5148709at2"/>
<accession>A0A512PAE8</accession>
<evidence type="ECO:0000313" key="2">
    <source>
        <dbReference type="EMBL" id="GEP68168.1"/>
    </source>
</evidence>
<organism evidence="2 3">
    <name type="scientific">Cellulomonas soli</name>
    <dbReference type="NCBI Taxonomy" id="931535"/>
    <lineage>
        <taxon>Bacteria</taxon>
        <taxon>Bacillati</taxon>
        <taxon>Actinomycetota</taxon>
        <taxon>Actinomycetes</taxon>
        <taxon>Micrococcales</taxon>
        <taxon>Cellulomonadaceae</taxon>
        <taxon>Cellulomonas</taxon>
    </lineage>
</organism>
<dbReference type="Proteomes" id="UP000321798">
    <property type="component" value="Unassembled WGS sequence"/>
</dbReference>
<proteinExistence type="predicted"/>
<reference evidence="2 3" key="1">
    <citation type="submission" date="2019-07" db="EMBL/GenBank/DDBJ databases">
        <title>Whole genome shotgun sequence of Cellulomonas soli NBRC 109434.</title>
        <authorList>
            <person name="Hosoyama A."/>
            <person name="Uohara A."/>
            <person name="Ohji S."/>
            <person name="Ichikawa N."/>
        </authorList>
    </citation>
    <scope>NUCLEOTIDE SEQUENCE [LARGE SCALE GENOMIC DNA]</scope>
    <source>
        <strain evidence="2 3">NBRC 109434</strain>
    </source>
</reference>
<evidence type="ECO:0000256" key="1">
    <source>
        <dbReference type="SAM" id="MobiDB-lite"/>
    </source>
</evidence>
<evidence type="ECO:0000313" key="3">
    <source>
        <dbReference type="Proteomes" id="UP000321798"/>
    </source>
</evidence>
<keyword evidence="3" id="KW-1185">Reference proteome</keyword>
<comment type="caution">
    <text evidence="2">The sequence shown here is derived from an EMBL/GenBank/DDBJ whole genome shotgun (WGS) entry which is preliminary data.</text>
</comment>
<dbReference type="AlphaFoldDB" id="A0A512PAE8"/>
<sequence length="166" mass="17548">MNNDSTADRTWASPLPATPPVGTSPLVDGRDHPLSPAPTEPFRTPEELLAVMLELVGPERTGPAALWVLFLDRDRRMLPAVLPISDLPPSPHPGLVNALVQVMASVIDREAPGGGVAFGLVRAAGGDRGAHEAAWSHALRTAADDADVPVLLVAAIGRDRARVLEW</sequence>
<protein>
    <submittedName>
        <fullName evidence="2">Uncharacterized protein</fullName>
    </submittedName>
</protein>
<dbReference type="EMBL" id="BKAL01000002">
    <property type="protein sequence ID" value="GEP68168.1"/>
    <property type="molecule type" value="Genomic_DNA"/>
</dbReference>
<gene>
    <name evidence="2" type="ORF">CSO01_08830</name>
</gene>
<feature type="region of interest" description="Disordered" evidence="1">
    <location>
        <begin position="1"/>
        <end position="42"/>
    </location>
</feature>
<dbReference type="RefSeq" id="WP_146951912.1">
    <property type="nucleotide sequence ID" value="NZ_BAABBJ010000015.1"/>
</dbReference>